<proteinExistence type="predicted"/>
<comment type="caution">
    <text evidence="1">The sequence shown here is derived from an EMBL/GenBank/DDBJ whole genome shotgun (WGS) entry which is preliminary data.</text>
</comment>
<evidence type="ECO:0000313" key="2">
    <source>
        <dbReference type="Proteomes" id="UP000269974"/>
    </source>
</evidence>
<dbReference type="Proteomes" id="UP000269974">
    <property type="component" value="Unassembled WGS sequence"/>
</dbReference>
<accession>A0A7Z8YB60</accession>
<reference evidence="1 2" key="1">
    <citation type="submission" date="2018-11" db="EMBL/GenBank/DDBJ databases">
        <authorList>
            <consortium name="Pathogen Informatics"/>
        </authorList>
    </citation>
    <scope>NUCLEOTIDE SEQUENCE [LARGE SCALE GENOMIC DNA]</scope>
    <source>
        <strain evidence="1 2">NCTC10327</strain>
    </source>
</reference>
<name>A0A7Z8YB60_9ACTO</name>
<dbReference type="EMBL" id="UYIO01000001">
    <property type="protein sequence ID" value="VDG76907.1"/>
    <property type="molecule type" value="Genomic_DNA"/>
</dbReference>
<dbReference type="AlphaFoldDB" id="A0A7Z8YB60"/>
<gene>
    <name evidence="1" type="ORF">NCTC10327_01541</name>
</gene>
<protein>
    <submittedName>
        <fullName evidence="1">Uncharacterized protein</fullName>
    </submittedName>
</protein>
<sequence>MKQPFKAGELIRAERMNEEFQAVESRADAARDGARFSIGGLSSWANSSITIIRRGNTFTITASFTKGSPINGYNQNVAFINNAQFRPTSTIALPAVSVIAGNPAPYQAGAVIVIEASGNVHCYVEQATSAVYVMGAWLV</sequence>
<evidence type="ECO:0000313" key="1">
    <source>
        <dbReference type="EMBL" id="VDG76907.1"/>
    </source>
</evidence>
<organism evidence="1 2">
    <name type="scientific">Actinobaculum suis</name>
    <dbReference type="NCBI Taxonomy" id="1657"/>
    <lineage>
        <taxon>Bacteria</taxon>
        <taxon>Bacillati</taxon>
        <taxon>Actinomycetota</taxon>
        <taxon>Actinomycetes</taxon>
        <taxon>Actinomycetales</taxon>
        <taxon>Actinomycetaceae</taxon>
        <taxon>Actinobaculum</taxon>
    </lineage>
</organism>